<evidence type="ECO:0000256" key="3">
    <source>
        <dbReference type="ARBA" id="ARBA00022485"/>
    </source>
</evidence>
<organism evidence="16 17">
    <name type="scientific">Pendulispora rubella</name>
    <dbReference type="NCBI Taxonomy" id="2741070"/>
    <lineage>
        <taxon>Bacteria</taxon>
        <taxon>Pseudomonadati</taxon>
        <taxon>Myxococcota</taxon>
        <taxon>Myxococcia</taxon>
        <taxon>Myxococcales</taxon>
        <taxon>Sorangiineae</taxon>
        <taxon>Pendulisporaceae</taxon>
        <taxon>Pendulispora</taxon>
    </lineage>
</organism>
<dbReference type="NCBIfam" id="TIGR00048">
    <property type="entry name" value="rRNA_mod_RlmN"/>
    <property type="match status" value="1"/>
</dbReference>
<protein>
    <recommendedName>
        <fullName evidence="14">Probable dual-specificity RNA methyltransferase RlmN</fullName>
        <ecNumber evidence="14">2.1.1.192</ecNumber>
    </recommendedName>
    <alternativeName>
        <fullName evidence="14">23S rRNA (adenine(2503)-C(2))-methyltransferase</fullName>
    </alternativeName>
    <alternativeName>
        <fullName evidence="14">23S rRNA m2A2503 methyltransferase</fullName>
    </alternativeName>
    <alternativeName>
        <fullName evidence="14">Ribosomal RNA large subunit methyltransferase N</fullName>
    </alternativeName>
    <alternativeName>
        <fullName evidence="14">tRNA (adenine(37)-C(2))-methyltransferase</fullName>
    </alternativeName>
    <alternativeName>
        <fullName evidence="14">tRNA m2A37 methyltransferase</fullName>
    </alternativeName>
</protein>
<feature type="binding site" evidence="14">
    <location>
        <begin position="264"/>
        <end position="266"/>
    </location>
    <ligand>
        <name>S-adenosyl-L-methionine</name>
        <dbReference type="ChEBI" id="CHEBI:59789"/>
    </ligand>
</feature>
<proteinExistence type="inferred from homology"/>
<keyword evidence="10 14" id="KW-0479">Metal-binding</keyword>
<accession>A0ABZ2LHD6</accession>
<keyword evidence="4 14" id="KW-0963">Cytoplasm</keyword>
<dbReference type="PANTHER" id="PTHR30544">
    <property type="entry name" value="23S RRNA METHYLTRANSFERASE"/>
    <property type="match status" value="1"/>
</dbReference>
<dbReference type="PROSITE" id="PS51918">
    <property type="entry name" value="RADICAL_SAM"/>
    <property type="match status" value="1"/>
</dbReference>
<feature type="binding site" evidence="14">
    <location>
        <position position="240"/>
    </location>
    <ligand>
        <name>S-adenosyl-L-methionine</name>
        <dbReference type="ChEBI" id="CHEBI:59789"/>
    </ligand>
</feature>
<dbReference type="InterPro" id="IPR048641">
    <property type="entry name" value="RlmN_N"/>
</dbReference>
<dbReference type="InterPro" id="IPR058240">
    <property type="entry name" value="rSAM_sf"/>
</dbReference>
<evidence type="ECO:0000259" key="15">
    <source>
        <dbReference type="PROSITE" id="PS51918"/>
    </source>
</evidence>
<dbReference type="SFLD" id="SFLDS00029">
    <property type="entry name" value="Radical_SAM"/>
    <property type="match status" value="1"/>
</dbReference>
<dbReference type="Pfam" id="PF21016">
    <property type="entry name" value="RlmN_N"/>
    <property type="match status" value="1"/>
</dbReference>
<keyword evidence="3 14" id="KW-0004">4Fe-4S</keyword>
<sequence>MSTKSTEVPPVARTPEEWGEAVRKMGGRAYHGKQIFRWIQARGVLDPSQMSDLPGSMRQALAEGGVGPVVSIAEERRSADNTRKMLVKLRDGATVETVLIPNVTAGKSSLPDPTRPSVPGTGEVLEDADAAAAVEDEDDAGEGSNVARVTQCISTQVGCAMGCVFCASGQAGLKRHLGPDEIVGQVLLGKSRLDPGEQLRNVVFMGMGEPLHNYEATARTLKLLTHPDGISLSSRRVTVSTSGLVPEIERLGQDFAGNIGLAVSLHAADDETRSRLLPINKKYPLAKLMGALRAYPLPSRRRITIEYTLVAGRNDNAEEAKKLSKLLRGLPVKVNLIPMNPIADSALGPPDLSSVLAFQQVLCDDGYSCFIRRRRGDDVSAACGQLALAGAKRKIRLVS</sequence>
<comment type="miscellaneous">
    <text evidence="14">Reaction proceeds by a ping-pong mechanism involving intermediate methylation of a conserved cysteine residue.</text>
</comment>
<evidence type="ECO:0000256" key="13">
    <source>
        <dbReference type="ARBA" id="ARBA00023157"/>
    </source>
</evidence>
<evidence type="ECO:0000256" key="14">
    <source>
        <dbReference type="HAMAP-Rule" id="MF_01849"/>
    </source>
</evidence>
<dbReference type="GO" id="GO:0032259">
    <property type="term" value="P:methylation"/>
    <property type="evidence" value="ECO:0007669"/>
    <property type="project" value="UniProtKB-KW"/>
</dbReference>
<evidence type="ECO:0000256" key="8">
    <source>
        <dbReference type="ARBA" id="ARBA00022691"/>
    </source>
</evidence>
<feature type="binding site" evidence="14">
    <location>
        <position position="166"/>
    </location>
    <ligand>
        <name>[4Fe-4S] cluster</name>
        <dbReference type="ChEBI" id="CHEBI:49883"/>
        <note>4Fe-4S-S-AdoMet</note>
    </ligand>
</feature>
<evidence type="ECO:0000256" key="7">
    <source>
        <dbReference type="ARBA" id="ARBA00022679"/>
    </source>
</evidence>
<feature type="active site" description="Proton acceptor" evidence="14">
    <location>
        <position position="96"/>
    </location>
</feature>
<comment type="caution">
    <text evidence="14">Lacks conserved residue(s) required for the propagation of feature annotation.</text>
</comment>
<dbReference type="PIRSF" id="PIRSF006004">
    <property type="entry name" value="CHP00048"/>
    <property type="match status" value="1"/>
</dbReference>
<feature type="binding site" evidence="14">
    <location>
        <position position="159"/>
    </location>
    <ligand>
        <name>[4Fe-4S] cluster</name>
        <dbReference type="ChEBI" id="CHEBI:49883"/>
        <note>4Fe-4S-S-AdoMet</note>
    </ligand>
</feature>
<dbReference type="HAMAP" id="MF_01849">
    <property type="entry name" value="RNA_methyltr_RlmN"/>
    <property type="match status" value="1"/>
</dbReference>
<dbReference type="Proteomes" id="UP001374803">
    <property type="component" value="Chromosome"/>
</dbReference>
<dbReference type="EMBL" id="CP089983">
    <property type="protein sequence ID" value="WXB09181.1"/>
    <property type="molecule type" value="Genomic_DNA"/>
</dbReference>
<keyword evidence="11 14" id="KW-0408">Iron</keyword>
<feature type="binding site" evidence="14">
    <location>
        <position position="163"/>
    </location>
    <ligand>
        <name>[4Fe-4S] cluster</name>
        <dbReference type="ChEBI" id="CHEBI:49883"/>
        <note>4Fe-4S-S-AdoMet</note>
    </ligand>
</feature>
<evidence type="ECO:0000313" key="17">
    <source>
        <dbReference type="Proteomes" id="UP001374803"/>
    </source>
</evidence>
<evidence type="ECO:0000256" key="11">
    <source>
        <dbReference type="ARBA" id="ARBA00023004"/>
    </source>
</evidence>
<evidence type="ECO:0000256" key="9">
    <source>
        <dbReference type="ARBA" id="ARBA00022694"/>
    </source>
</evidence>
<keyword evidence="12 14" id="KW-0411">Iron-sulfur</keyword>
<evidence type="ECO:0000256" key="4">
    <source>
        <dbReference type="ARBA" id="ARBA00022490"/>
    </source>
</evidence>
<keyword evidence="8 14" id="KW-0949">S-adenosyl-L-methionine</keyword>
<feature type="binding site" evidence="14">
    <location>
        <position position="340"/>
    </location>
    <ligand>
        <name>S-adenosyl-L-methionine</name>
        <dbReference type="ChEBI" id="CHEBI:59789"/>
    </ligand>
</feature>
<name>A0ABZ2LHD6_9BACT</name>
<comment type="similarity">
    <text evidence="2 14">Belongs to the radical SAM superfamily. RlmN family.</text>
</comment>
<feature type="domain" description="Radical SAM core" evidence="15">
    <location>
        <begin position="145"/>
        <end position="378"/>
    </location>
</feature>
<dbReference type="EC" id="2.1.1.192" evidence="14"/>
<dbReference type="InterPro" id="IPR013785">
    <property type="entry name" value="Aldolase_TIM"/>
</dbReference>
<dbReference type="SFLD" id="SFLDF00275">
    <property type="entry name" value="adenosine_C2_methyltransferase"/>
    <property type="match status" value="1"/>
</dbReference>
<gene>
    <name evidence="14 16" type="primary">rlmN</name>
    <name evidence="16" type="ORF">LVJ94_18335</name>
</gene>
<keyword evidence="17" id="KW-1185">Reference proteome</keyword>
<evidence type="ECO:0000256" key="2">
    <source>
        <dbReference type="ARBA" id="ARBA00007544"/>
    </source>
</evidence>
<keyword evidence="9 14" id="KW-0819">tRNA processing</keyword>
<dbReference type="Gene3D" id="1.10.150.530">
    <property type="match status" value="1"/>
</dbReference>
<dbReference type="SUPFAM" id="SSF102114">
    <property type="entry name" value="Radical SAM enzymes"/>
    <property type="match status" value="1"/>
</dbReference>
<dbReference type="PANTHER" id="PTHR30544:SF5">
    <property type="entry name" value="RADICAL SAM CORE DOMAIN-CONTAINING PROTEIN"/>
    <property type="match status" value="1"/>
</dbReference>
<dbReference type="InterPro" id="IPR027492">
    <property type="entry name" value="RNA_MTrfase_RlmN"/>
</dbReference>
<evidence type="ECO:0000313" key="16">
    <source>
        <dbReference type="EMBL" id="WXB09181.1"/>
    </source>
</evidence>
<comment type="function">
    <text evidence="14">Specifically methylates position 2 of adenine 2503 in 23S rRNA and position 2 of adenine 37 in tRNAs.</text>
</comment>
<evidence type="ECO:0000256" key="5">
    <source>
        <dbReference type="ARBA" id="ARBA00022552"/>
    </source>
</evidence>
<keyword evidence="13 14" id="KW-1015">Disulfide bond</keyword>
<dbReference type="CDD" id="cd01335">
    <property type="entry name" value="Radical_SAM"/>
    <property type="match status" value="1"/>
</dbReference>
<comment type="catalytic activity">
    <reaction evidence="14">
        <text>adenosine(37) in tRNA + 2 reduced [2Fe-2S]-[ferredoxin] + 2 S-adenosyl-L-methionine = 2-methyladenosine(37) in tRNA + 5'-deoxyadenosine + L-methionine + 2 oxidized [2Fe-2S]-[ferredoxin] + S-adenosyl-L-homocysteine</text>
        <dbReference type="Rhea" id="RHEA:43332"/>
        <dbReference type="Rhea" id="RHEA-COMP:10000"/>
        <dbReference type="Rhea" id="RHEA-COMP:10001"/>
        <dbReference type="Rhea" id="RHEA-COMP:10162"/>
        <dbReference type="Rhea" id="RHEA-COMP:10485"/>
        <dbReference type="ChEBI" id="CHEBI:17319"/>
        <dbReference type="ChEBI" id="CHEBI:33737"/>
        <dbReference type="ChEBI" id="CHEBI:33738"/>
        <dbReference type="ChEBI" id="CHEBI:57844"/>
        <dbReference type="ChEBI" id="CHEBI:57856"/>
        <dbReference type="ChEBI" id="CHEBI:59789"/>
        <dbReference type="ChEBI" id="CHEBI:74411"/>
        <dbReference type="ChEBI" id="CHEBI:74497"/>
        <dbReference type="EC" id="2.1.1.192"/>
    </reaction>
</comment>
<dbReference type="Gene3D" id="3.20.20.70">
    <property type="entry name" value="Aldolase class I"/>
    <property type="match status" value="1"/>
</dbReference>
<keyword evidence="5 14" id="KW-0698">rRNA processing</keyword>
<dbReference type="InterPro" id="IPR007197">
    <property type="entry name" value="rSAM"/>
</dbReference>
<dbReference type="RefSeq" id="WP_394838852.1">
    <property type="nucleotide sequence ID" value="NZ_CP089929.1"/>
</dbReference>
<reference evidence="16" key="1">
    <citation type="submission" date="2021-12" db="EMBL/GenBank/DDBJ databases">
        <title>Discovery of the Pendulisporaceae a myxobacterial family with distinct sporulation behavior and unique specialized metabolism.</title>
        <authorList>
            <person name="Garcia R."/>
            <person name="Popoff A."/>
            <person name="Bader C.D."/>
            <person name="Loehr J."/>
            <person name="Walesch S."/>
            <person name="Walt C."/>
            <person name="Boldt J."/>
            <person name="Bunk B."/>
            <person name="Haeckl F.J.F.P.J."/>
            <person name="Gunesch A.P."/>
            <person name="Birkelbach J."/>
            <person name="Nuebel U."/>
            <person name="Pietschmann T."/>
            <person name="Bach T."/>
            <person name="Mueller R."/>
        </authorList>
    </citation>
    <scope>NUCLEOTIDE SEQUENCE</scope>
    <source>
        <strain evidence="16">MSr11367</strain>
    </source>
</reference>
<keyword evidence="6 14" id="KW-0489">Methyltransferase</keyword>
<comment type="cofactor">
    <cofactor evidence="14">
        <name>[4Fe-4S] cluster</name>
        <dbReference type="ChEBI" id="CHEBI:49883"/>
    </cofactor>
    <text evidence="14">Binds 1 [4Fe-4S] cluster. The cluster is coordinated with 3 cysteines and an exchangeable S-adenosyl-L-methionine.</text>
</comment>
<keyword evidence="7 14" id="KW-0808">Transferase</keyword>
<dbReference type="GO" id="GO:0008168">
    <property type="term" value="F:methyltransferase activity"/>
    <property type="evidence" value="ECO:0007669"/>
    <property type="project" value="UniProtKB-KW"/>
</dbReference>
<dbReference type="Pfam" id="PF04055">
    <property type="entry name" value="Radical_SAM"/>
    <property type="match status" value="1"/>
</dbReference>
<dbReference type="InterPro" id="IPR040072">
    <property type="entry name" value="Methyltransferase_A"/>
</dbReference>
<feature type="binding site" evidence="14">
    <location>
        <begin position="208"/>
        <end position="209"/>
    </location>
    <ligand>
        <name>S-adenosyl-L-methionine</name>
        <dbReference type="ChEBI" id="CHEBI:59789"/>
    </ligand>
</feature>
<evidence type="ECO:0000256" key="10">
    <source>
        <dbReference type="ARBA" id="ARBA00022723"/>
    </source>
</evidence>
<comment type="catalytic activity">
    <reaction evidence="14">
        <text>adenosine(2503) in 23S rRNA + 2 reduced [2Fe-2S]-[ferredoxin] + 2 S-adenosyl-L-methionine = 2-methyladenosine(2503) in 23S rRNA + 5'-deoxyadenosine + L-methionine + 2 oxidized [2Fe-2S]-[ferredoxin] + S-adenosyl-L-homocysteine</text>
        <dbReference type="Rhea" id="RHEA:42916"/>
        <dbReference type="Rhea" id="RHEA-COMP:10000"/>
        <dbReference type="Rhea" id="RHEA-COMP:10001"/>
        <dbReference type="Rhea" id="RHEA-COMP:10152"/>
        <dbReference type="Rhea" id="RHEA-COMP:10282"/>
        <dbReference type="ChEBI" id="CHEBI:17319"/>
        <dbReference type="ChEBI" id="CHEBI:33737"/>
        <dbReference type="ChEBI" id="CHEBI:33738"/>
        <dbReference type="ChEBI" id="CHEBI:57844"/>
        <dbReference type="ChEBI" id="CHEBI:57856"/>
        <dbReference type="ChEBI" id="CHEBI:59789"/>
        <dbReference type="ChEBI" id="CHEBI:74411"/>
        <dbReference type="ChEBI" id="CHEBI:74497"/>
        <dbReference type="EC" id="2.1.1.192"/>
    </reaction>
</comment>
<evidence type="ECO:0000256" key="12">
    <source>
        <dbReference type="ARBA" id="ARBA00023014"/>
    </source>
</evidence>
<evidence type="ECO:0000256" key="1">
    <source>
        <dbReference type="ARBA" id="ARBA00004496"/>
    </source>
</evidence>
<dbReference type="SFLD" id="SFLDG01062">
    <property type="entry name" value="methyltransferase_(Class_A)"/>
    <property type="match status" value="1"/>
</dbReference>
<comment type="subcellular location">
    <subcellularLocation>
        <location evidence="1 14">Cytoplasm</location>
    </subcellularLocation>
</comment>
<feature type="active site" description="S-methylcysteine intermediate" evidence="14">
    <location>
        <position position="383"/>
    </location>
</feature>
<dbReference type="InterPro" id="IPR004383">
    <property type="entry name" value="rRNA_lsu_MTrfase_RlmN/Cfr"/>
</dbReference>
<evidence type="ECO:0000256" key="6">
    <source>
        <dbReference type="ARBA" id="ARBA00022603"/>
    </source>
</evidence>